<dbReference type="AlphaFoldDB" id="A0A5B1BN34"/>
<sequence length="66" mass="7095">MSRLELNQGVGRTDDVVSVSVAGREHRGGRRGPQLGIQQMHLTPDLGDGFVDNLSISMLFKSDGDA</sequence>
<dbReference type="EMBL" id="VTZN01000164">
    <property type="protein sequence ID" value="KAA1248399.1"/>
    <property type="molecule type" value="Genomic_DNA"/>
</dbReference>
<gene>
    <name evidence="1" type="ORF">F0Q45_20780</name>
</gene>
<evidence type="ECO:0000313" key="2">
    <source>
        <dbReference type="Proteomes" id="UP000324701"/>
    </source>
</evidence>
<evidence type="ECO:0000313" key="1">
    <source>
        <dbReference type="EMBL" id="KAA1248399.1"/>
    </source>
</evidence>
<keyword evidence="2" id="KW-1185">Reference proteome</keyword>
<organism evidence="1 2">
    <name type="scientific">Mycobacterium simiae</name>
    <name type="common">Mycobacterium habana</name>
    <dbReference type="NCBI Taxonomy" id="1784"/>
    <lineage>
        <taxon>Bacteria</taxon>
        <taxon>Bacillati</taxon>
        <taxon>Actinomycetota</taxon>
        <taxon>Actinomycetes</taxon>
        <taxon>Mycobacteriales</taxon>
        <taxon>Mycobacteriaceae</taxon>
        <taxon>Mycobacterium</taxon>
        <taxon>Mycobacterium simiae complex</taxon>
    </lineage>
</organism>
<protein>
    <submittedName>
        <fullName evidence="1">Uncharacterized protein</fullName>
    </submittedName>
</protein>
<comment type="caution">
    <text evidence="1">The sequence shown here is derived from an EMBL/GenBank/DDBJ whole genome shotgun (WGS) entry which is preliminary data.</text>
</comment>
<accession>A0A5B1BN34</accession>
<dbReference type="RefSeq" id="WP_149655739.1">
    <property type="nucleotide sequence ID" value="NZ_VTZN01000164.1"/>
</dbReference>
<reference evidence="1 2" key="1">
    <citation type="submission" date="2019-09" db="EMBL/GenBank/DDBJ databases">
        <title>Report of infection by Mycobacterium simiae a patient suffering from pulmonary tuberculosis.</title>
        <authorList>
            <person name="Mohanty P.S."/>
            <person name="Bansal A.K."/>
            <person name="Singh H."/>
            <person name="Sharma S."/>
            <person name="Patil S.A."/>
            <person name="Upadhaya P."/>
            <person name="Singh P.K."/>
            <person name="Kumar D."/>
            <person name="Kumar S."/>
            <person name="Singh R.K."/>
            <person name="Chaudhary B."/>
        </authorList>
    </citation>
    <scope>NUCLEOTIDE SEQUENCE [LARGE SCALE GENOMIC DNA]</scope>
    <source>
        <strain evidence="1 2">JAL-560-SIM</strain>
    </source>
</reference>
<proteinExistence type="predicted"/>
<dbReference type="Proteomes" id="UP000324701">
    <property type="component" value="Unassembled WGS sequence"/>
</dbReference>
<name>A0A5B1BN34_MYCSI</name>